<reference evidence="3 4" key="1">
    <citation type="submission" date="2021-01" db="EMBL/GenBank/DDBJ databases">
        <title>Whole genome shotgun sequence of Microbispora amethystogenes NBRC 101907.</title>
        <authorList>
            <person name="Komaki H."/>
            <person name="Tamura T."/>
        </authorList>
    </citation>
    <scope>NUCLEOTIDE SEQUENCE [LARGE SCALE GENOMIC DNA]</scope>
    <source>
        <strain evidence="3 4">NBRC 101907</strain>
    </source>
</reference>
<name>A0ABQ4FD82_9ACTN</name>
<evidence type="ECO:0000313" key="4">
    <source>
        <dbReference type="Proteomes" id="UP000651728"/>
    </source>
</evidence>
<keyword evidence="2" id="KW-0732">Signal</keyword>
<proteinExistence type="predicted"/>
<feature type="region of interest" description="Disordered" evidence="1">
    <location>
        <begin position="46"/>
        <end position="75"/>
    </location>
</feature>
<dbReference type="EMBL" id="BOOB01000018">
    <property type="protein sequence ID" value="GIH32791.1"/>
    <property type="molecule type" value="Genomic_DNA"/>
</dbReference>
<gene>
    <name evidence="3" type="ORF">Mam01_29550</name>
</gene>
<protein>
    <submittedName>
        <fullName evidence="3">Uncharacterized protein</fullName>
    </submittedName>
</protein>
<dbReference type="Proteomes" id="UP000651728">
    <property type="component" value="Unassembled WGS sequence"/>
</dbReference>
<sequence>MSRDCAPRVRTVPALAAGRLTLAALAAALASAAVSVAASVAAAGDASASTPPLRRGVAAHAAGHGHGNGHGGGGGQVAAGGVATARQFGSGNGKFNQNLNGVYSPTFMMGQQQTGITVGGRINTQGAFCGPGPRHCKIWQNMPVNAFGW</sequence>
<feature type="signal peptide" evidence="2">
    <location>
        <begin position="1"/>
        <end position="37"/>
    </location>
</feature>
<organism evidence="3 4">
    <name type="scientific">Microbispora amethystogenes</name>
    <dbReference type="NCBI Taxonomy" id="1427754"/>
    <lineage>
        <taxon>Bacteria</taxon>
        <taxon>Bacillati</taxon>
        <taxon>Actinomycetota</taxon>
        <taxon>Actinomycetes</taxon>
        <taxon>Streptosporangiales</taxon>
        <taxon>Streptosporangiaceae</taxon>
        <taxon>Microbispora</taxon>
    </lineage>
</organism>
<feature type="compositionally biased region" description="Gly residues" evidence="1">
    <location>
        <begin position="64"/>
        <end position="75"/>
    </location>
</feature>
<keyword evidence="4" id="KW-1185">Reference proteome</keyword>
<comment type="caution">
    <text evidence="3">The sequence shown here is derived from an EMBL/GenBank/DDBJ whole genome shotgun (WGS) entry which is preliminary data.</text>
</comment>
<feature type="chain" id="PRO_5046458502" evidence="2">
    <location>
        <begin position="38"/>
        <end position="149"/>
    </location>
</feature>
<evidence type="ECO:0000313" key="3">
    <source>
        <dbReference type="EMBL" id="GIH32791.1"/>
    </source>
</evidence>
<accession>A0ABQ4FD82</accession>
<evidence type="ECO:0000256" key="2">
    <source>
        <dbReference type="SAM" id="SignalP"/>
    </source>
</evidence>
<evidence type="ECO:0000256" key="1">
    <source>
        <dbReference type="SAM" id="MobiDB-lite"/>
    </source>
</evidence>